<dbReference type="RefSeq" id="WP_081161567.1">
    <property type="nucleotide sequence ID" value="NZ_LWBP01000024.1"/>
</dbReference>
<evidence type="ECO:0000313" key="1">
    <source>
        <dbReference type="EMBL" id="OQP67561.1"/>
    </source>
</evidence>
<name>A0A1V9GA63_9BACT</name>
<gene>
    <name evidence="1" type="ORF">A4R26_12145</name>
</gene>
<dbReference type="EMBL" id="LWBP01000024">
    <property type="protein sequence ID" value="OQP67561.1"/>
    <property type="molecule type" value="Genomic_DNA"/>
</dbReference>
<dbReference type="OrthoDB" id="766141at2"/>
<sequence>MSFRIDRKLWFLSPLLVAASFLVWRKIVTNNDRRIAQLLLLPQPGDIYEMATENSQYTLLRVSRIQGDSVFVNINEFETDKKKGLSQLKEKPFAKEEIAFTRQTLRVMQKEGKILDVER</sequence>
<dbReference type="Proteomes" id="UP000192276">
    <property type="component" value="Unassembled WGS sequence"/>
</dbReference>
<keyword evidence="2" id="KW-1185">Reference proteome</keyword>
<dbReference type="AlphaFoldDB" id="A0A1V9GA63"/>
<reference evidence="2" key="1">
    <citation type="submission" date="2016-04" db="EMBL/GenBank/DDBJ databases">
        <authorList>
            <person name="Chen L."/>
            <person name="Zhuang W."/>
            <person name="Wang G."/>
        </authorList>
    </citation>
    <scope>NUCLEOTIDE SEQUENCE [LARGE SCALE GENOMIC DNA]</scope>
    <source>
        <strain evidence="2">208</strain>
    </source>
</reference>
<organism evidence="1 2">
    <name type="scientific">Niastella populi</name>
    <dbReference type="NCBI Taxonomy" id="550983"/>
    <lineage>
        <taxon>Bacteria</taxon>
        <taxon>Pseudomonadati</taxon>
        <taxon>Bacteroidota</taxon>
        <taxon>Chitinophagia</taxon>
        <taxon>Chitinophagales</taxon>
        <taxon>Chitinophagaceae</taxon>
        <taxon>Niastella</taxon>
    </lineage>
</organism>
<proteinExistence type="predicted"/>
<evidence type="ECO:0000313" key="2">
    <source>
        <dbReference type="Proteomes" id="UP000192276"/>
    </source>
</evidence>
<dbReference type="STRING" id="550983.A4R26_12145"/>
<comment type="caution">
    <text evidence="1">The sequence shown here is derived from an EMBL/GenBank/DDBJ whole genome shotgun (WGS) entry which is preliminary data.</text>
</comment>
<accession>A0A1V9GA63</accession>
<protein>
    <submittedName>
        <fullName evidence="1">Uncharacterized protein</fullName>
    </submittedName>
</protein>